<comment type="caution">
    <text evidence="4">The sequence shown here is derived from an EMBL/GenBank/DDBJ whole genome shotgun (WGS) entry which is preliminary data.</text>
</comment>
<dbReference type="SUPFAM" id="SSF55486">
    <property type="entry name" value="Metalloproteases ('zincins'), catalytic domain"/>
    <property type="match status" value="1"/>
</dbReference>
<sequence length="768" mass="89104">MKFIKQVFCSLLAISATMLYAQEEPAKERETGHVNQNKFRQMYNEFATPNMFRTASGAPGPAYYQQQADYKMDIELDDKNMKLYGLETITYHNNSPDNLEYLWVQLDQNVREKNSPSPLRNPTYAQPAFQPNQFTNTFLSEPFDGGFNIEHVKDAKGASMDYTINQTMMRIDLPQPLKSGEKLSFSIKWWYNINNHLTDRARSGYEFFPKDGNRAYVIAQFFPRMAVYNDVEGWQNHQFWGNGEFALPFGNYEVNITVPADHILDGTGELQNRAEVYSKEMLKRWDLATKTFDKPVIIVSQEEAEAAEKNFSNKKKTWRLKAQNVRDFAFATSRKFIYDAMAVKVGSQNVMAISMYPKEGNPLWEEYSTKAVASTLKTYSRFTFEYPYSKAISVHAHNQGMEYPMICWNYGRPKEDGTYSDREKFGMISVIIHEVGHNFFPMIVNSDERQWGWMDEGINTFVQFLAEQKFGEEFPEAIAPNTKYPSRSGWPKQIVPYMSGDQSFIAPIMSNPENVYQLGPNAYSKPATALNILRETVMGHDLFDHAFETYSKRWMFKHPTPEDFFRTMEDASAVDLDWFWRGWFYTTDYVDIGIKEVKKFHVSSSPNKEIRDLLKSRNLTVQDIPPFVYMVEEGSEDYNESLKGKTAVENATSLNEYLMDNFTPEERAALKQPKYFYEVTFNKPGGIPMPLIVEIAYKDGSTEVVKFPVQIWRKNDLEVTRVIASEKEISRFMVDPNEETADIDVSNNSWPKQEVETDFEKFKNKNQN</sequence>
<dbReference type="Gene3D" id="1.10.390.10">
    <property type="entry name" value="Neutral Protease Domain 2"/>
    <property type="match status" value="1"/>
</dbReference>
<dbReference type="AlphaFoldDB" id="I0WH81"/>
<dbReference type="InterPro" id="IPR014782">
    <property type="entry name" value="Peptidase_M1_dom"/>
</dbReference>
<proteinExistence type="predicted"/>
<feature type="compositionally biased region" description="Basic and acidic residues" evidence="1">
    <location>
        <begin position="753"/>
        <end position="768"/>
    </location>
</feature>
<dbReference type="GO" id="GO:0042277">
    <property type="term" value="F:peptide binding"/>
    <property type="evidence" value="ECO:0007669"/>
    <property type="project" value="TreeGrafter"/>
</dbReference>
<dbReference type="InterPro" id="IPR027268">
    <property type="entry name" value="Peptidase_M4/M1_CTD_sf"/>
</dbReference>
<keyword evidence="4" id="KW-0031">Aminopeptidase</keyword>
<name>I0WH81_9FLAO</name>
<dbReference type="Proteomes" id="UP000005938">
    <property type="component" value="Unassembled WGS sequence"/>
</dbReference>
<feature type="chain" id="PRO_5003636149" evidence="2">
    <location>
        <begin position="22"/>
        <end position="768"/>
    </location>
</feature>
<dbReference type="CDD" id="cd09604">
    <property type="entry name" value="M1_APN_like"/>
    <property type="match status" value="1"/>
</dbReference>
<dbReference type="PANTHER" id="PTHR11533:SF174">
    <property type="entry name" value="PUROMYCIN-SENSITIVE AMINOPEPTIDASE-RELATED"/>
    <property type="match status" value="1"/>
</dbReference>
<gene>
    <name evidence="4" type="ORF">W5A_06018</name>
</gene>
<dbReference type="Pfam" id="PF01433">
    <property type="entry name" value="Peptidase_M1"/>
    <property type="match status" value="1"/>
</dbReference>
<accession>I0WH81</accession>
<dbReference type="InterPro" id="IPR050344">
    <property type="entry name" value="Peptidase_M1_aminopeptidases"/>
</dbReference>
<dbReference type="GO" id="GO:0005615">
    <property type="term" value="C:extracellular space"/>
    <property type="evidence" value="ECO:0007669"/>
    <property type="project" value="TreeGrafter"/>
</dbReference>
<dbReference type="GO" id="GO:0005737">
    <property type="term" value="C:cytoplasm"/>
    <property type="evidence" value="ECO:0007669"/>
    <property type="project" value="TreeGrafter"/>
</dbReference>
<keyword evidence="4" id="KW-0378">Hydrolase</keyword>
<protein>
    <submittedName>
        <fullName evidence="4">Putative Zn-dependent aminopeptidase</fullName>
    </submittedName>
</protein>
<keyword evidence="2" id="KW-0732">Signal</keyword>
<evidence type="ECO:0000256" key="1">
    <source>
        <dbReference type="SAM" id="MobiDB-lite"/>
    </source>
</evidence>
<feature type="region of interest" description="Disordered" evidence="1">
    <location>
        <begin position="740"/>
        <end position="768"/>
    </location>
</feature>
<evidence type="ECO:0000259" key="3">
    <source>
        <dbReference type="Pfam" id="PF01433"/>
    </source>
</evidence>
<feature type="signal peptide" evidence="2">
    <location>
        <begin position="1"/>
        <end position="21"/>
    </location>
</feature>
<feature type="domain" description="Peptidase M1 membrane alanine aminopeptidase" evidence="3">
    <location>
        <begin position="378"/>
        <end position="583"/>
    </location>
</feature>
<keyword evidence="5" id="KW-1185">Reference proteome</keyword>
<dbReference type="GO" id="GO:0008270">
    <property type="term" value="F:zinc ion binding"/>
    <property type="evidence" value="ECO:0007669"/>
    <property type="project" value="InterPro"/>
</dbReference>
<dbReference type="GO" id="GO:0070006">
    <property type="term" value="F:metalloaminopeptidase activity"/>
    <property type="evidence" value="ECO:0007669"/>
    <property type="project" value="TreeGrafter"/>
</dbReference>
<reference evidence="4 5" key="1">
    <citation type="journal article" date="2012" name="J. Bacteriol.">
        <title>Genome Sequence of the Halotolerant Bacterium Imtechella halotolerans K1T.</title>
        <authorList>
            <person name="Kumar S."/>
            <person name="Vikram S."/>
            <person name="Subramanian S."/>
            <person name="Raghava G.P."/>
            <person name="Pinnaka A.K."/>
        </authorList>
    </citation>
    <scope>NUCLEOTIDE SEQUENCE [LARGE SCALE GENOMIC DNA]</scope>
    <source>
        <strain evidence="4 5">K1</strain>
    </source>
</reference>
<dbReference type="RefSeq" id="WP_008238451.1">
    <property type="nucleotide sequence ID" value="NZ_AJJU01000004.1"/>
</dbReference>
<dbReference type="GO" id="GO:0016020">
    <property type="term" value="C:membrane"/>
    <property type="evidence" value="ECO:0007669"/>
    <property type="project" value="TreeGrafter"/>
</dbReference>
<evidence type="ECO:0000313" key="5">
    <source>
        <dbReference type="Proteomes" id="UP000005938"/>
    </source>
</evidence>
<dbReference type="PANTHER" id="PTHR11533">
    <property type="entry name" value="PROTEASE M1 ZINC METALLOPROTEASE"/>
    <property type="match status" value="1"/>
</dbReference>
<evidence type="ECO:0000256" key="2">
    <source>
        <dbReference type="SAM" id="SignalP"/>
    </source>
</evidence>
<dbReference type="eggNOG" id="COG0308">
    <property type="taxonomic scope" value="Bacteria"/>
</dbReference>
<evidence type="ECO:0000313" key="4">
    <source>
        <dbReference type="EMBL" id="EID75747.1"/>
    </source>
</evidence>
<dbReference type="GO" id="GO:0043171">
    <property type="term" value="P:peptide catabolic process"/>
    <property type="evidence" value="ECO:0007669"/>
    <property type="project" value="TreeGrafter"/>
</dbReference>
<dbReference type="EMBL" id="AJJU01000004">
    <property type="protein sequence ID" value="EID75747.1"/>
    <property type="molecule type" value="Genomic_DNA"/>
</dbReference>
<dbReference type="OrthoDB" id="9814383at2"/>
<dbReference type="PATRIC" id="fig|946077.3.peg.1223"/>
<dbReference type="STRING" id="946077.W5A_06018"/>
<organism evidence="4 5">
    <name type="scientific">Imtechella halotolerans K1</name>
    <dbReference type="NCBI Taxonomy" id="946077"/>
    <lineage>
        <taxon>Bacteria</taxon>
        <taxon>Pseudomonadati</taxon>
        <taxon>Bacteroidota</taxon>
        <taxon>Flavobacteriia</taxon>
        <taxon>Flavobacteriales</taxon>
        <taxon>Flavobacteriaceae</taxon>
        <taxon>Imtechella</taxon>
    </lineage>
</organism>
<keyword evidence="4" id="KW-0645">Protease</keyword>